<evidence type="ECO:0000259" key="3">
    <source>
        <dbReference type="PROSITE" id="PS50977"/>
    </source>
</evidence>
<dbReference type="InterPro" id="IPR001647">
    <property type="entry name" value="HTH_TetR"/>
</dbReference>
<feature type="DNA-binding region" description="H-T-H motif" evidence="2">
    <location>
        <begin position="41"/>
        <end position="60"/>
    </location>
</feature>
<dbReference type="PANTHER" id="PTHR30055:SF226">
    <property type="entry name" value="HTH-TYPE TRANSCRIPTIONAL REGULATOR PKSA"/>
    <property type="match status" value="1"/>
</dbReference>
<sequence length="210" mass="23388">MTASPGLWGGRTAAERRAERRDRLISAAREIWMEQGWAAVTMRGVCSRTSLNDRYFYEDFADRDELLATVWDGMRDELVTQISAIATEDPDRPPLDTLLNTIRFVIERISAEPGWAQIMLVRHVGSAVLEDRRTALIHQGTDVLITAAQPYLVDDADRVGLRIDTILGIGGFIELVNAWRAGLLDLDAAQLTDHAARIGASLASRYLTPR</sequence>
<reference evidence="4 5" key="1">
    <citation type="submission" date="2016-10" db="EMBL/GenBank/DDBJ databases">
        <title>Evaluation of Human, Veterinary and Environmental Mycobacterium chelonae Isolates by Core Genome Phylogenomic Analysis, Targeted Gene Comparison, and Anti-microbial Susceptibility Patterns: A Tale of Mistaken Identities.</title>
        <authorList>
            <person name="Fogelson S.B."/>
            <person name="Camus A.C."/>
            <person name="Lorenz W."/>
            <person name="Vasireddy R."/>
            <person name="Vasireddy S."/>
            <person name="Smith T."/>
            <person name="Brown-Elliott B.A."/>
            <person name="Wallace R.J.Jr."/>
            <person name="Hasan N.A."/>
            <person name="Reischl U."/>
            <person name="Sanchez S."/>
        </authorList>
    </citation>
    <scope>NUCLEOTIDE SEQUENCE [LARGE SCALE GENOMIC DNA]</scope>
    <source>
        <strain evidence="4 5">15515</strain>
    </source>
</reference>
<dbReference type="RefSeq" id="WP_057970138.1">
    <property type="nucleotide sequence ID" value="NZ_MLII01000030.1"/>
</dbReference>
<dbReference type="PANTHER" id="PTHR30055">
    <property type="entry name" value="HTH-TYPE TRANSCRIPTIONAL REGULATOR RUTR"/>
    <property type="match status" value="1"/>
</dbReference>
<name>A0A1S1LV76_MYCCH</name>
<evidence type="ECO:0000313" key="5">
    <source>
        <dbReference type="Proteomes" id="UP000180043"/>
    </source>
</evidence>
<dbReference type="PROSITE" id="PS50977">
    <property type="entry name" value="HTH_TETR_2"/>
    <property type="match status" value="1"/>
</dbReference>
<dbReference type="Gene3D" id="1.10.357.10">
    <property type="entry name" value="Tetracycline Repressor, domain 2"/>
    <property type="match status" value="1"/>
</dbReference>
<dbReference type="Proteomes" id="UP000180043">
    <property type="component" value="Unassembled WGS sequence"/>
</dbReference>
<dbReference type="SUPFAM" id="SSF46689">
    <property type="entry name" value="Homeodomain-like"/>
    <property type="match status" value="1"/>
</dbReference>
<proteinExistence type="predicted"/>
<dbReference type="EMBL" id="MLIQ01000013">
    <property type="protein sequence ID" value="OHU58033.1"/>
    <property type="molecule type" value="Genomic_DNA"/>
</dbReference>
<dbReference type="InterPro" id="IPR050109">
    <property type="entry name" value="HTH-type_TetR-like_transc_reg"/>
</dbReference>
<dbReference type="Pfam" id="PF00440">
    <property type="entry name" value="TetR_N"/>
    <property type="match status" value="1"/>
</dbReference>
<dbReference type="AlphaFoldDB" id="A0A1S1LV76"/>
<organism evidence="4 5">
    <name type="scientific">Mycobacteroides chelonae</name>
    <name type="common">Mycobacterium chelonae</name>
    <dbReference type="NCBI Taxonomy" id="1774"/>
    <lineage>
        <taxon>Bacteria</taxon>
        <taxon>Bacillati</taxon>
        <taxon>Actinomycetota</taxon>
        <taxon>Actinomycetes</taxon>
        <taxon>Mycobacteriales</taxon>
        <taxon>Mycobacteriaceae</taxon>
        <taxon>Mycobacteroides</taxon>
    </lineage>
</organism>
<evidence type="ECO:0000313" key="4">
    <source>
        <dbReference type="EMBL" id="OHU58033.1"/>
    </source>
</evidence>
<evidence type="ECO:0000256" key="2">
    <source>
        <dbReference type="PROSITE-ProRule" id="PRU00335"/>
    </source>
</evidence>
<protein>
    <submittedName>
        <fullName evidence="4">TetR family transcriptional regulator</fullName>
    </submittedName>
</protein>
<accession>A0A1S1LV76</accession>
<keyword evidence="1 2" id="KW-0238">DNA-binding</keyword>
<gene>
    <name evidence="4" type="ORF">BKG82_10445</name>
</gene>
<dbReference type="GO" id="GO:0000976">
    <property type="term" value="F:transcription cis-regulatory region binding"/>
    <property type="evidence" value="ECO:0007669"/>
    <property type="project" value="TreeGrafter"/>
</dbReference>
<comment type="caution">
    <text evidence="4">The sequence shown here is derived from an EMBL/GenBank/DDBJ whole genome shotgun (WGS) entry which is preliminary data.</text>
</comment>
<dbReference type="InterPro" id="IPR009057">
    <property type="entry name" value="Homeodomain-like_sf"/>
</dbReference>
<feature type="domain" description="HTH tetR-type" evidence="3">
    <location>
        <begin position="18"/>
        <end position="78"/>
    </location>
</feature>
<evidence type="ECO:0000256" key="1">
    <source>
        <dbReference type="ARBA" id="ARBA00023125"/>
    </source>
</evidence>
<dbReference type="GO" id="GO:0003700">
    <property type="term" value="F:DNA-binding transcription factor activity"/>
    <property type="evidence" value="ECO:0007669"/>
    <property type="project" value="TreeGrafter"/>
</dbReference>